<evidence type="ECO:0000259" key="3">
    <source>
        <dbReference type="Pfam" id="PF00884"/>
    </source>
</evidence>
<proteinExistence type="inferred from homology"/>
<evidence type="ECO:0000313" key="4">
    <source>
        <dbReference type="EMBL" id="OAK67587.1"/>
    </source>
</evidence>
<dbReference type="SUPFAM" id="SSF53649">
    <property type="entry name" value="Alkaline phosphatase-like"/>
    <property type="match status" value="1"/>
</dbReference>
<evidence type="ECO:0000256" key="2">
    <source>
        <dbReference type="ARBA" id="ARBA00022801"/>
    </source>
</evidence>
<name>A0A177ZHZ4_9BACI</name>
<dbReference type="InterPro" id="IPR017850">
    <property type="entry name" value="Alkaline_phosphatase_core_sf"/>
</dbReference>
<dbReference type="PANTHER" id="PTHR42693">
    <property type="entry name" value="ARYLSULFATASE FAMILY MEMBER"/>
    <property type="match status" value="1"/>
</dbReference>
<organism evidence="4 5">
    <name type="scientific">Lederbergia galactosidilytica</name>
    <dbReference type="NCBI Taxonomy" id="217031"/>
    <lineage>
        <taxon>Bacteria</taxon>
        <taxon>Bacillati</taxon>
        <taxon>Bacillota</taxon>
        <taxon>Bacilli</taxon>
        <taxon>Bacillales</taxon>
        <taxon>Bacillaceae</taxon>
        <taxon>Lederbergia</taxon>
    </lineage>
</organism>
<dbReference type="AlphaFoldDB" id="A0A177ZHZ4"/>
<comment type="similarity">
    <text evidence="1">Belongs to the sulfatase family.</text>
</comment>
<dbReference type="InterPro" id="IPR050738">
    <property type="entry name" value="Sulfatase"/>
</dbReference>
<sequence length="469" mass="54325">MPSEQPNILFILTDQQRVDTLKAYGGKVCQTPNLDSLAAESVVFNHTYASCPVCTPARASLQTGLYPHNHEMRNNTSEPGCKYDSLPNLSDLLSNKLKEQNYSVGYTGKWHLGWGPTEVGYEGDDFPGHGAGGHGYEQYHHYLKEKGLEVKLENKITGHYKGHWAAEVVSPVETTVEYFLTDQAIHYIDQFRQRENPFYFQLNFWGPHEPYVAPTKHLDLYRDIDIEPWANFADDSTNKPAIHNVKRAKFTDWKTFEPYVKHYFANVSLIDEQIGRLIDYLKRHDLYDNTIIIFSADHGESLGIHGGLCDKNFFMYEETCRIPLIVKPQKKFMETKYEDRFVGTCDYYSSILDWAGADKAETSRDGRSFVPLVHNEDVKDWPDHVVTEGNGLAEILYTQRMIRHRQMKYIFNCGDTDELYDLEKDPHELSNEIDNQEYQATLSNMKELLASWMKEHNDLALEQFKDLRF</sequence>
<comment type="caution">
    <text evidence="4">The sequence shown here is derived from an EMBL/GenBank/DDBJ whole genome shotgun (WGS) entry which is preliminary data.</text>
</comment>
<dbReference type="CDD" id="cd16033">
    <property type="entry name" value="sulfatase_like"/>
    <property type="match status" value="1"/>
</dbReference>
<evidence type="ECO:0000313" key="5">
    <source>
        <dbReference type="Proteomes" id="UP000077881"/>
    </source>
</evidence>
<dbReference type="Gene3D" id="3.40.720.10">
    <property type="entry name" value="Alkaline Phosphatase, subunit A"/>
    <property type="match status" value="1"/>
</dbReference>
<feature type="domain" description="Sulfatase N-terminal" evidence="3">
    <location>
        <begin position="6"/>
        <end position="357"/>
    </location>
</feature>
<dbReference type="PANTHER" id="PTHR42693:SF53">
    <property type="entry name" value="ENDO-4-O-SULFATASE"/>
    <property type="match status" value="1"/>
</dbReference>
<dbReference type="RefSeq" id="WP_064468842.1">
    <property type="nucleotide sequence ID" value="NZ_LDJR01000060.1"/>
</dbReference>
<keyword evidence="2" id="KW-0378">Hydrolase</keyword>
<dbReference type="PATRIC" id="fig|217031.6.peg.4549"/>
<evidence type="ECO:0000256" key="1">
    <source>
        <dbReference type="ARBA" id="ARBA00008779"/>
    </source>
</evidence>
<reference evidence="4 5" key="1">
    <citation type="submission" date="2015-05" db="EMBL/GenBank/DDBJ databases">
        <title>Comparison of genome.</title>
        <authorList>
            <person name="Zheng Z."/>
            <person name="Sun M."/>
        </authorList>
    </citation>
    <scope>NUCLEOTIDE SEQUENCE [LARGE SCALE GENOMIC DNA]</scope>
    <source>
        <strain evidence="4 5">G25-74</strain>
    </source>
</reference>
<dbReference type="GO" id="GO:0004065">
    <property type="term" value="F:arylsulfatase activity"/>
    <property type="evidence" value="ECO:0007669"/>
    <property type="project" value="TreeGrafter"/>
</dbReference>
<gene>
    <name evidence="4" type="ORF">ABB05_20935</name>
</gene>
<accession>A0A177ZHZ4</accession>
<protein>
    <recommendedName>
        <fullName evidence="3">Sulfatase N-terminal domain-containing protein</fullName>
    </recommendedName>
</protein>
<dbReference type="Pfam" id="PF00884">
    <property type="entry name" value="Sulfatase"/>
    <property type="match status" value="1"/>
</dbReference>
<dbReference type="STRING" id="217031.ABB05_20935"/>
<dbReference type="InterPro" id="IPR000917">
    <property type="entry name" value="Sulfatase_N"/>
</dbReference>
<dbReference type="EMBL" id="LDJR01000060">
    <property type="protein sequence ID" value="OAK67587.1"/>
    <property type="molecule type" value="Genomic_DNA"/>
</dbReference>
<keyword evidence="5" id="KW-1185">Reference proteome</keyword>
<dbReference type="OrthoDB" id="9762324at2"/>
<dbReference type="Proteomes" id="UP000077881">
    <property type="component" value="Unassembled WGS sequence"/>
</dbReference>